<gene>
    <name evidence="2" type="ORF">CR513_09045</name>
</gene>
<dbReference type="EMBL" id="QJKJ01001584">
    <property type="protein sequence ID" value="RDY06912.1"/>
    <property type="molecule type" value="Genomic_DNA"/>
</dbReference>
<evidence type="ECO:0000313" key="3">
    <source>
        <dbReference type="Proteomes" id="UP000257109"/>
    </source>
</evidence>
<reference evidence="2" key="1">
    <citation type="submission" date="2018-05" db="EMBL/GenBank/DDBJ databases">
        <title>Draft genome of Mucuna pruriens seed.</title>
        <authorList>
            <person name="Nnadi N.E."/>
            <person name="Vos R."/>
            <person name="Hasami M.H."/>
            <person name="Devisetty U.K."/>
            <person name="Aguiy J.C."/>
        </authorList>
    </citation>
    <scope>NUCLEOTIDE SEQUENCE [LARGE SCALE GENOMIC DNA]</scope>
    <source>
        <strain evidence="2">JCA_2017</strain>
    </source>
</reference>
<sequence length="101" mass="11989">MKEEMKAWIYTVKCKSNGTLDQYKARLVTKGYTPTYGIEYEETFAPIAKMNTFDAKNVFLHRDMEEEVYMKISQRFYSHNEKNKVCKLKKALYELKQSPQA</sequence>
<accession>A0A371HVV4</accession>
<dbReference type="Proteomes" id="UP000257109">
    <property type="component" value="Unassembled WGS sequence"/>
</dbReference>
<keyword evidence="3" id="KW-1185">Reference proteome</keyword>
<dbReference type="OrthoDB" id="421869at2759"/>
<dbReference type="AlphaFoldDB" id="A0A371HVV4"/>
<protein>
    <recommendedName>
        <fullName evidence="1">Reverse transcriptase Ty1/copia-type domain-containing protein</fullName>
    </recommendedName>
</protein>
<evidence type="ECO:0000313" key="2">
    <source>
        <dbReference type="EMBL" id="RDY06912.1"/>
    </source>
</evidence>
<feature type="domain" description="Reverse transcriptase Ty1/copia-type" evidence="1">
    <location>
        <begin position="6"/>
        <end position="51"/>
    </location>
</feature>
<dbReference type="Pfam" id="PF07727">
    <property type="entry name" value="RVT_2"/>
    <property type="match status" value="2"/>
</dbReference>
<organism evidence="2 3">
    <name type="scientific">Mucuna pruriens</name>
    <name type="common">Velvet bean</name>
    <name type="synonym">Dolichos pruriens</name>
    <dbReference type="NCBI Taxonomy" id="157652"/>
    <lineage>
        <taxon>Eukaryota</taxon>
        <taxon>Viridiplantae</taxon>
        <taxon>Streptophyta</taxon>
        <taxon>Embryophyta</taxon>
        <taxon>Tracheophyta</taxon>
        <taxon>Spermatophyta</taxon>
        <taxon>Magnoliopsida</taxon>
        <taxon>eudicotyledons</taxon>
        <taxon>Gunneridae</taxon>
        <taxon>Pentapetalae</taxon>
        <taxon>rosids</taxon>
        <taxon>fabids</taxon>
        <taxon>Fabales</taxon>
        <taxon>Fabaceae</taxon>
        <taxon>Papilionoideae</taxon>
        <taxon>50 kb inversion clade</taxon>
        <taxon>NPAAA clade</taxon>
        <taxon>indigoferoid/millettioid clade</taxon>
        <taxon>Phaseoleae</taxon>
        <taxon>Mucuna</taxon>
    </lineage>
</organism>
<dbReference type="STRING" id="157652.A0A371HVV4"/>
<comment type="caution">
    <text evidence="2">The sequence shown here is derived from an EMBL/GenBank/DDBJ whole genome shotgun (WGS) entry which is preliminary data.</text>
</comment>
<name>A0A371HVV4_MUCPR</name>
<dbReference type="InterPro" id="IPR013103">
    <property type="entry name" value="RVT_2"/>
</dbReference>
<feature type="domain" description="Reverse transcriptase Ty1/copia-type" evidence="1">
    <location>
        <begin position="53"/>
        <end position="100"/>
    </location>
</feature>
<feature type="non-terminal residue" evidence="2">
    <location>
        <position position="1"/>
    </location>
</feature>
<evidence type="ECO:0000259" key="1">
    <source>
        <dbReference type="Pfam" id="PF07727"/>
    </source>
</evidence>
<proteinExistence type="predicted"/>